<evidence type="ECO:0000313" key="1">
    <source>
        <dbReference type="EMBL" id="AQK50083.1"/>
    </source>
</evidence>
<organism evidence="1">
    <name type="scientific">Zea mays</name>
    <name type="common">Maize</name>
    <dbReference type="NCBI Taxonomy" id="4577"/>
    <lineage>
        <taxon>Eukaryota</taxon>
        <taxon>Viridiplantae</taxon>
        <taxon>Streptophyta</taxon>
        <taxon>Embryophyta</taxon>
        <taxon>Tracheophyta</taxon>
        <taxon>Spermatophyta</taxon>
        <taxon>Magnoliopsida</taxon>
        <taxon>Liliopsida</taxon>
        <taxon>Poales</taxon>
        <taxon>Poaceae</taxon>
        <taxon>PACMAD clade</taxon>
        <taxon>Panicoideae</taxon>
        <taxon>Andropogonodae</taxon>
        <taxon>Andropogoneae</taxon>
        <taxon>Tripsacinae</taxon>
        <taxon>Zea</taxon>
    </lineage>
</organism>
<protein>
    <submittedName>
        <fullName evidence="1">Thioesterase superfamily protein</fullName>
    </submittedName>
</protein>
<proteinExistence type="predicted"/>
<dbReference type="OMA" id="EYHMRSI"/>
<name>A0A1D6PTX8_MAIZE</name>
<sequence>MEVAAVPRSAAACRAAPLLPAVRAAACHLALPRRAFSASVAAAPAPRRLAARRAADGDSVETAPEAVPIEKRFPPFPSVMDINQIREILPHR</sequence>
<dbReference type="EMBL" id="CM000780">
    <property type="protein sequence ID" value="AQK50083.1"/>
    <property type="molecule type" value="Genomic_DNA"/>
</dbReference>
<dbReference type="AlphaFoldDB" id="A0A1D6PTX8"/>
<accession>A0A1D6PTX8</accession>
<gene>
    <name evidence="1" type="ORF">ZEAMMB73_Zm00001d049351</name>
</gene>
<reference evidence="1" key="1">
    <citation type="submission" date="2015-12" db="EMBL/GenBank/DDBJ databases">
        <title>Update maize B73 reference genome by single molecule sequencing technologies.</title>
        <authorList>
            <consortium name="Maize Genome Sequencing Project"/>
            <person name="Ware D."/>
        </authorList>
    </citation>
    <scope>NUCLEOTIDE SEQUENCE</scope>
    <source>
        <tissue evidence="1">Seedling</tissue>
    </source>
</reference>